<dbReference type="OrthoDB" id="411615at2759"/>
<dbReference type="Proteomes" id="UP000824120">
    <property type="component" value="Chromosome 3"/>
</dbReference>
<keyword evidence="2" id="KW-1185">Reference proteome</keyword>
<comment type="caution">
    <text evidence="1">The sequence shown here is derived from an EMBL/GenBank/DDBJ whole genome shotgun (WGS) entry which is preliminary data.</text>
</comment>
<protein>
    <submittedName>
        <fullName evidence="1">Uncharacterized protein</fullName>
    </submittedName>
</protein>
<proteinExistence type="predicted"/>
<accession>A0A9J6A0H5</accession>
<sequence length="238" mass="26343">MDNARVEVDPIQGFNNGSNGEHVGVSTALPSFMTSYDKLYDKQPLFKDCLLDSTELLQHLPAVVPIPTQVSDGVDEPVIEVQEAVLPANPTRSTRTKQTPTWLKDFVSLNIHSDVKYPVSNYISYSHLSPTYQCYLAATSSVKEPTTYSEADNSQPLHNLCPSGEHSPLNHTGDVNRTRQALCDMLDSEGIEGGSNLGIDDGGGAVGIGNGTVESKRLRHWWRWWWRWWKVGGMSTTP</sequence>
<name>A0A9J6A0H5_SOLCO</name>
<reference evidence="1 2" key="1">
    <citation type="submission" date="2020-09" db="EMBL/GenBank/DDBJ databases">
        <title>De no assembly of potato wild relative species, Solanum commersonii.</title>
        <authorList>
            <person name="Cho K."/>
        </authorList>
    </citation>
    <scope>NUCLEOTIDE SEQUENCE [LARGE SCALE GENOMIC DNA]</scope>
    <source>
        <strain evidence="1">LZ3.2</strain>
        <tissue evidence="1">Leaf</tissue>
    </source>
</reference>
<dbReference type="EMBL" id="JACXVP010000003">
    <property type="protein sequence ID" value="KAG5618110.1"/>
    <property type="molecule type" value="Genomic_DNA"/>
</dbReference>
<evidence type="ECO:0000313" key="2">
    <source>
        <dbReference type="Proteomes" id="UP000824120"/>
    </source>
</evidence>
<evidence type="ECO:0000313" key="1">
    <source>
        <dbReference type="EMBL" id="KAG5618110.1"/>
    </source>
</evidence>
<gene>
    <name evidence="1" type="ORF">H5410_017934</name>
</gene>
<dbReference type="AlphaFoldDB" id="A0A9J6A0H5"/>
<organism evidence="1 2">
    <name type="scientific">Solanum commersonii</name>
    <name type="common">Commerson's wild potato</name>
    <name type="synonym">Commerson's nightshade</name>
    <dbReference type="NCBI Taxonomy" id="4109"/>
    <lineage>
        <taxon>Eukaryota</taxon>
        <taxon>Viridiplantae</taxon>
        <taxon>Streptophyta</taxon>
        <taxon>Embryophyta</taxon>
        <taxon>Tracheophyta</taxon>
        <taxon>Spermatophyta</taxon>
        <taxon>Magnoliopsida</taxon>
        <taxon>eudicotyledons</taxon>
        <taxon>Gunneridae</taxon>
        <taxon>Pentapetalae</taxon>
        <taxon>asterids</taxon>
        <taxon>lamiids</taxon>
        <taxon>Solanales</taxon>
        <taxon>Solanaceae</taxon>
        <taxon>Solanoideae</taxon>
        <taxon>Solaneae</taxon>
        <taxon>Solanum</taxon>
    </lineage>
</organism>